<keyword evidence="5 11" id="KW-0493">Microtubule</keyword>
<dbReference type="InterPro" id="IPR000217">
    <property type="entry name" value="Tubulin"/>
</dbReference>
<evidence type="ECO:0000256" key="5">
    <source>
        <dbReference type="ARBA" id="ARBA00022701"/>
    </source>
</evidence>
<dbReference type="SUPFAM" id="SSF52490">
    <property type="entry name" value="Tubulin nucleotide-binding domain-like"/>
    <property type="match status" value="1"/>
</dbReference>
<dbReference type="GO" id="GO:0007017">
    <property type="term" value="P:microtubule-based process"/>
    <property type="evidence" value="ECO:0007669"/>
    <property type="project" value="InterPro"/>
</dbReference>
<dbReference type="Pfam" id="PF00091">
    <property type="entry name" value="Tubulin"/>
    <property type="match status" value="1"/>
</dbReference>
<protein>
    <recommendedName>
        <fullName evidence="11">Tubulin beta chain</fullName>
    </recommendedName>
</protein>
<dbReference type="GO" id="GO:0005200">
    <property type="term" value="F:structural constituent of cytoskeleton"/>
    <property type="evidence" value="ECO:0007669"/>
    <property type="project" value="InterPro"/>
</dbReference>
<comment type="caution">
    <text evidence="15">The sequence shown here is derived from an EMBL/GenBank/DDBJ whole genome shotgun (WGS) entry which is preliminary data.</text>
</comment>
<dbReference type="PRINTS" id="PR01161">
    <property type="entry name" value="TUBULIN"/>
</dbReference>
<dbReference type="InterPro" id="IPR037103">
    <property type="entry name" value="Tubulin/FtsZ-like_C"/>
</dbReference>
<dbReference type="FunFam" id="1.10.287.600:FF:000002">
    <property type="entry name" value="Tubulin beta chain"/>
    <property type="match status" value="1"/>
</dbReference>
<comment type="cofactor">
    <cofactor evidence="1">
        <name>Mg(2+)</name>
        <dbReference type="ChEBI" id="CHEBI:18420"/>
    </cofactor>
</comment>
<evidence type="ECO:0000256" key="7">
    <source>
        <dbReference type="ARBA" id="ARBA00022741"/>
    </source>
</evidence>
<organism evidence="15 16">
    <name type="scientific">Scomber scombrus</name>
    <name type="common">Atlantic mackerel</name>
    <name type="synonym">Scomber vernalis</name>
    <dbReference type="NCBI Taxonomy" id="13677"/>
    <lineage>
        <taxon>Eukaryota</taxon>
        <taxon>Metazoa</taxon>
        <taxon>Chordata</taxon>
        <taxon>Craniata</taxon>
        <taxon>Vertebrata</taxon>
        <taxon>Euteleostomi</taxon>
        <taxon>Actinopterygii</taxon>
        <taxon>Neopterygii</taxon>
        <taxon>Teleostei</taxon>
        <taxon>Neoteleostei</taxon>
        <taxon>Acanthomorphata</taxon>
        <taxon>Pelagiaria</taxon>
        <taxon>Scombriformes</taxon>
        <taxon>Scombridae</taxon>
        <taxon>Scomber</taxon>
    </lineage>
</organism>
<dbReference type="GO" id="GO:0005525">
    <property type="term" value="F:GTP binding"/>
    <property type="evidence" value="ECO:0007669"/>
    <property type="project" value="UniProtKB-UniRule"/>
</dbReference>
<dbReference type="PRINTS" id="PR01163">
    <property type="entry name" value="BETATUBULIN"/>
</dbReference>
<dbReference type="Proteomes" id="UP001314229">
    <property type="component" value="Unassembled WGS sequence"/>
</dbReference>
<evidence type="ECO:0000313" key="16">
    <source>
        <dbReference type="Proteomes" id="UP001314229"/>
    </source>
</evidence>
<comment type="function">
    <text evidence="11">Tubulin is the major constituent of microtubules, a cylinder consisting of laterally associated linear protofilaments composed of alpha- and beta-tubulin heterodimers. Microtubules grow by the addition of GTP-tubulin dimers to the microtubule end, where a stabilizing cap forms. Below the cap, tubulin dimers are in GDP-bound state, owing to GTPase activity of alpha-tubulin.</text>
</comment>
<keyword evidence="8" id="KW-0460">Magnesium</keyword>
<dbReference type="InterPro" id="IPR017975">
    <property type="entry name" value="Tubulin_CS"/>
</dbReference>
<dbReference type="FunFam" id="3.30.1330.20:FF:000002">
    <property type="entry name" value="Tubulin beta chain"/>
    <property type="match status" value="1"/>
</dbReference>
<dbReference type="InterPro" id="IPR023123">
    <property type="entry name" value="Tubulin_C"/>
</dbReference>
<dbReference type="SMART" id="SM00864">
    <property type="entry name" value="Tubulin"/>
    <property type="match status" value="1"/>
</dbReference>
<evidence type="ECO:0000256" key="6">
    <source>
        <dbReference type="ARBA" id="ARBA00022723"/>
    </source>
</evidence>
<evidence type="ECO:0000259" key="14">
    <source>
        <dbReference type="SMART" id="SM00865"/>
    </source>
</evidence>
<dbReference type="SUPFAM" id="SSF55307">
    <property type="entry name" value="Tubulin C-terminal domain-like"/>
    <property type="match status" value="1"/>
</dbReference>
<keyword evidence="10" id="KW-0206">Cytoskeleton</keyword>
<feature type="region of interest" description="Disordered" evidence="12">
    <location>
        <begin position="14"/>
        <end position="39"/>
    </location>
</feature>
<evidence type="ECO:0000256" key="2">
    <source>
        <dbReference type="ARBA" id="ARBA00004245"/>
    </source>
</evidence>
<evidence type="ECO:0000256" key="9">
    <source>
        <dbReference type="ARBA" id="ARBA00023134"/>
    </source>
</evidence>
<dbReference type="GO" id="GO:0005874">
    <property type="term" value="C:microtubule"/>
    <property type="evidence" value="ECO:0007669"/>
    <property type="project" value="UniProtKB-KW"/>
</dbReference>
<reference evidence="15 16" key="1">
    <citation type="submission" date="2024-01" db="EMBL/GenBank/DDBJ databases">
        <authorList>
            <person name="Alioto T."/>
            <person name="Alioto T."/>
            <person name="Gomez Garrido J."/>
        </authorList>
    </citation>
    <scope>NUCLEOTIDE SEQUENCE [LARGE SCALE GENOMIC DNA]</scope>
</reference>
<dbReference type="InterPro" id="IPR002453">
    <property type="entry name" value="Beta_tubulin"/>
</dbReference>
<sequence>MRAAADEAGCALPWIRRTPASSSGGHTEPTEREKSPTERHKMREIVHIQAGQCGNQIGTKFWEVISDEHGIDPTGNYVGDSPLQLDRVNVYYNEASSHKYVPRSILVDLEPGTMDSVRSGAFGQLFRPDNFIFGQTGAGNNWAKGHYTEGAELVDSVLDIVRKECEHCDCLQGFQLTHSLGGGTGSGMGTLLISKIREEYPDRIMNTFSVMPSPKVSDTVVEPYNATLSVHQLVENTDETYCIDNEALYDICFRTLKLTTPTYGDLNHLVSATMSGVTTSLRFPGQLNADLRKLAVNMVPFPRLHFFMPGFAPLTARGSQQYRALTVPELTQQMFDARNMMAACDPRHGRYLTVATVFRGPMSMKEVDEQMLNVQNKNSSYFVEWIPNNVKVAVCDIAPRGLKMAATFIGNSTAIQELFKRISEQFSAMFRRKAFLHWFTGEGMDEMEFTEAESNMNDLVSEYQQYQEATANDGEENFEDEEDEINECWEAEKQFDDPVIEQEDNFSPIKSEVDYQLND</sequence>
<dbReference type="Gene3D" id="3.30.1330.20">
    <property type="entry name" value="Tubulin/FtsZ, C-terminal domain"/>
    <property type="match status" value="1"/>
</dbReference>
<evidence type="ECO:0000256" key="12">
    <source>
        <dbReference type="SAM" id="MobiDB-lite"/>
    </source>
</evidence>
<evidence type="ECO:0000313" key="15">
    <source>
        <dbReference type="EMBL" id="CAK6981410.1"/>
    </source>
</evidence>
<dbReference type="FunFam" id="3.40.50.1440:FF:000003">
    <property type="entry name" value="Tubulin beta chain"/>
    <property type="match status" value="1"/>
</dbReference>
<dbReference type="InterPro" id="IPR018316">
    <property type="entry name" value="Tubulin/FtsZ_2-layer-sand-dom"/>
</dbReference>
<feature type="region of interest" description="Disordered" evidence="12">
    <location>
        <begin position="496"/>
        <end position="519"/>
    </location>
</feature>
<comment type="subcellular location">
    <subcellularLocation>
        <location evidence="2">Cytoplasm</location>
        <location evidence="2">Cytoskeleton</location>
    </subcellularLocation>
</comment>
<accession>A0AAV1QE01</accession>
<proteinExistence type="inferred from homology"/>
<gene>
    <name evidence="15" type="ORF">FSCOSCO3_A030321</name>
</gene>
<keyword evidence="6" id="KW-0479">Metal-binding</keyword>
<dbReference type="InterPro" id="IPR003008">
    <property type="entry name" value="Tubulin_FtsZ_GTPase"/>
</dbReference>
<dbReference type="EMBL" id="CAWUFR010000818">
    <property type="protein sequence ID" value="CAK6981410.1"/>
    <property type="molecule type" value="Genomic_DNA"/>
</dbReference>
<keyword evidence="9 11" id="KW-0342">GTP-binding</keyword>
<evidence type="ECO:0000259" key="13">
    <source>
        <dbReference type="SMART" id="SM00864"/>
    </source>
</evidence>
<evidence type="ECO:0000256" key="1">
    <source>
        <dbReference type="ARBA" id="ARBA00001946"/>
    </source>
</evidence>
<dbReference type="SMART" id="SM00865">
    <property type="entry name" value="Tubulin_C"/>
    <property type="match status" value="1"/>
</dbReference>
<evidence type="ECO:0000256" key="8">
    <source>
        <dbReference type="ARBA" id="ARBA00022842"/>
    </source>
</evidence>
<feature type="domain" description="Tubulin/FtsZ 2-layer sandwich" evidence="14">
    <location>
        <begin position="287"/>
        <end position="424"/>
    </location>
</feature>
<dbReference type="Pfam" id="PF03953">
    <property type="entry name" value="Tubulin_C"/>
    <property type="match status" value="1"/>
</dbReference>
<evidence type="ECO:0000256" key="10">
    <source>
        <dbReference type="ARBA" id="ARBA00023212"/>
    </source>
</evidence>
<dbReference type="InterPro" id="IPR036525">
    <property type="entry name" value="Tubulin/FtsZ_GTPase_sf"/>
</dbReference>
<dbReference type="PROSITE" id="PS00227">
    <property type="entry name" value="TUBULIN"/>
    <property type="match status" value="1"/>
</dbReference>
<evidence type="ECO:0000256" key="11">
    <source>
        <dbReference type="RuleBase" id="RU000352"/>
    </source>
</evidence>
<dbReference type="CDD" id="cd02187">
    <property type="entry name" value="beta_tubulin"/>
    <property type="match status" value="1"/>
</dbReference>
<keyword evidence="7 11" id="KW-0547">Nucleotide-binding</keyword>
<feature type="compositionally biased region" description="Basic and acidic residues" evidence="12">
    <location>
        <begin position="28"/>
        <end position="39"/>
    </location>
</feature>
<comment type="subunit">
    <text evidence="11">Dimer of alpha and beta chains. A typical microtubule is a hollow water-filled tube with an outer diameter of 25 nm and an inner diameter of 15 nM. Alpha-beta heterodimers associate head-to-tail to form protofilaments running lengthwise along the microtubule wall with the beta-tubulin subunit facing the microtubule plus end conferring a structural polarity. Microtubules usually have 13 protofilaments but different protofilament numbers can be found in some organisms and specialized cells.</text>
</comment>
<dbReference type="Gene3D" id="3.40.50.1440">
    <property type="entry name" value="Tubulin/FtsZ, GTPase domain"/>
    <property type="match status" value="1"/>
</dbReference>
<dbReference type="GO" id="GO:0003924">
    <property type="term" value="F:GTPase activity"/>
    <property type="evidence" value="ECO:0007669"/>
    <property type="project" value="InterPro"/>
</dbReference>
<evidence type="ECO:0000256" key="3">
    <source>
        <dbReference type="ARBA" id="ARBA00009636"/>
    </source>
</evidence>
<dbReference type="GO" id="GO:0046872">
    <property type="term" value="F:metal ion binding"/>
    <property type="evidence" value="ECO:0007669"/>
    <property type="project" value="UniProtKB-KW"/>
</dbReference>
<keyword evidence="16" id="KW-1185">Reference proteome</keyword>
<dbReference type="InterPro" id="IPR008280">
    <property type="entry name" value="Tub_FtsZ_C"/>
</dbReference>
<dbReference type="PANTHER" id="PTHR11588">
    <property type="entry name" value="TUBULIN"/>
    <property type="match status" value="1"/>
</dbReference>
<comment type="similarity">
    <text evidence="3 11">Belongs to the tubulin family.</text>
</comment>
<keyword evidence="4" id="KW-0963">Cytoplasm</keyword>
<name>A0AAV1QE01_SCOSC</name>
<feature type="domain" description="Tubulin/FtsZ GTPase" evidence="13">
    <location>
        <begin position="88"/>
        <end position="285"/>
    </location>
</feature>
<dbReference type="AlphaFoldDB" id="A0AAV1QE01"/>
<evidence type="ECO:0000256" key="4">
    <source>
        <dbReference type="ARBA" id="ARBA00022490"/>
    </source>
</evidence>
<dbReference type="Gene3D" id="1.10.287.600">
    <property type="entry name" value="Helix hairpin bin"/>
    <property type="match status" value="1"/>
</dbReference>